<protein>
    <submittedName>
        <fullName evidence="1">RCG50312</fullName>
    </submittedName>
</protein>
<evidence type="ECO:0000313" key="1">
    <source>
        <dbReference type="EMBL" id="EDL90233.1"/>
    </source>
</evidence>
<organism evidence="1 2">
    <name type="scientific">Rattus norvegicus</name>
    <name type="common">Rat</name>
    <dbReference type="NCBI Taxonomy" id="10116"/>
    <lineage>
        <taxon>Eukaryota</taxon>
        <taxon>Metazoa</taxon>
        <taxon>Chordata</taxon>
        <taxon>Craniata</taxon>
        <taxon>Vertebrata</taxon>
        <taxon>Euteleostomi</taxon>
        <taxon>Mammalia</taxon>
        <taxon>Eutheria</taxon>
        <taxon>Euarchontoglires</taxon>
        <taxon>Glires</taxon>
        <taxon>Rodentia</taxon>
        <taxon>Myomorpha</taxon>
        <taxon>Muroidea</taxon>
        <taxon>Muridae</taxon>
        <taxon>Murinae</taxon>
        <taxon>Rattus</taxon>
    </lineage>
</organism>
<name>A6JZC0_RAT</name>
<reference evidence="1 2" key="1">
    <citation type="submission" date="2005-09" db="EMBL/GenBank/DDBJ databases">
        <authorList>
            <person name="Mural R.J."/>
            <person name="Li P.W."/>
            <person name="Adams M.D."/>
            <person name="Amanatides P.G."/>
            <person name="Baden-Tillson H."/>
            <person name="Barnstead M."/>
            <person name="Chin S.H."/>
            <person name="Dew I."/>
            <person name="Evans C.A."/>
            <person name="Ferriera S."/>
            <person name="Flanigan M."/>
            <person name="Fosler C."/>
            <person name="Glodek A."/>
            <person name="Gu Z."/>
            <person name="Holt R.A."/>
            <person name="Jennings D."/>
            <person name="Kraft C.L."/>
            <person name="Lu F."/>
            <person name="Nguyen T."/>
            <person name="Nusskern D.R."/>
            <person name="Pfannkoch C.M."/>
            <person name="Sitter C."/>
            <person name="Sutton G.G."/>
            <person name="Venter J.C."/>
            <person name="Wang Z."/>
            <person name="Woodage T."/>
            <person name="Zheng X.H."/>
            <person name="Zhong F."/>
        </authorList>
    </citation>
    <scope>NUCLEOTIDE SEQUENCE [LARGE SCALE GENOMIC DNA]</scope>
    <source>
        <strain>BN</strain>
        <strain evidence="2">Sprague-Dawley</strain>
    </source>
</reference>
<evidence type="ECO:0000313" key="2">
    <source>
        <dbReference type="Proteomes" id="UP000234681"/>
    </source>
</evidence>
<sequence length="74" mass="7747">MRPGAHCAAGGGAPCLGITIVFWTFVSNDPLPDRSRTLTTPQTTVPRVLFAGGGLPFPASSAAGYGKDRFLRLE</sequence>
<dbReference type="AlphaFoldDB" id="A6JZC0"/>
<proteinExistence type="predicted"/>
<gene>
    <name evidence="1" type="ORF">rCG_50312</name>
</gene>
<accession>A6JZC0</accession>
<dbReference type="Proteomes" id="UP000234681">
    <property type="component" value="Chromosome 5"/>
</dbReference>
<dbReference type="EMBL" id="CH474008">
    <property type="protein sequence ID" value="EDL90233.1"/>
    <property type="molecule type" value="Genomic_DNA"/>
</dbReference>